<comment type="caution">
    <text evidence="11">The sequence shown here is derived from an EMBL/GenBank/DDBJ whole genome shotgun (WGS) entry which is preliminary data.</text>
</comment>
<evidence type="ECO:0000256" key="2">
    <source>
        <dbReference type="ARBA" id="ARBA00022475"/>
    </source>
</evidence>
<dbReference type="InterPro" id="IPR045335">
    <property type="entry name" value="FtsQ_C_sf"/>
</dbReference>
<feature type="transmembrane region" description="Helical" evidence="9">
    <location>
        <begin position="21"/>
        <end position="40"/>
    </location>
</feature>
<evidence type="ECO:0000256" key="7">
    <source>
        <dbReference type="ARBA" id="ARBA00023136"/>
    </source>
</evidence>
<dbReference type="HAMAP" id="MF_00911">
    <property type="entry name" value="FtsQ_subfam"/>
    <property type="match status" value="1"/>
</dbReference>
<evidence type="ECO:0000256" key="5">
    <source>
        <dbReference type="ARBA" id="ARBA00022692"/>
    </source>
</evidence>
<evidence type="ECO:0000256" key="9">
    <source>
        <dbReference type="HAMAP-Rule" id="MF_00911"/>
    </source>
</evidence>
<comment type="subcellular location">
    <subcellularLocation>
        <location evidence="9">Cell inner membrane</location>
        <topology evidence="9">Single-pass type II membrane protein</topology>
    </subcellularLocation>
    <subcellularLocation>
        <location evidence="1">Membrane</location>
    </subcellularLocation>
    <text evidence="9">Localizes to the division septum.</text>
</comment>
<feature type="domain" description="POTRA" evidence="10">
    <location>
        <begin position="58"/>
        <end position="126"/>
    </location>
</feature>
<evidence type="ECO:0000256" key="6">
    <source>
        <dbReference type="ARBA" id="ARBA00022989"/>
    </source>
</evidence>
<keyword evidence="6 9" id="KW-1133">Transmembrane helix</keyword>
<dbReference type="PANTHER" id="PTHR35851">
    <property type="entry name" value="CELL DIVISION PROTEIN FTSQ"/>
    <property type="match status" value="1"/>
</dbReference>
<comment type="function">
    <text evidence="9">Essential cell division protein.</text>
</comment>
<comment type="similarity">
    <text evidence="9">Belongs to the FtsQ/DivIB family. FtsQ subfamily.</text>
</comment>
<proteinExistence type="inferred from homology"/>
<keyword evidence="2 9" id="KW-1003">Cell membrane</keyword>
<evidence type="ECO:0000256" key="4">
    <source>
        <dbReference type="ARBA" id="ARBA00022618"/>
    </source>
</evidence>
<dbReference type="PROSITE" id="PS51779">
    <property type="entry name" value="POTRA"/>
    <property type="match status" value="1"/>
</dbReference>
<dbReference type="InterPro" id="IPR013685">
    <property type="entry name" value="POTRA_FtsQ_type"/>
</dbReference>
<accession>A0ABS0S9J1</accession>
<evidence type="ECO:0000313" key="11">
    <source>
        <dbReference type="EMBL" id="MBI1619118.1"/>
    </source>
</evidence>
<keyword evidence="3 9" id="KW-0997">Cell inner membrane</keyword>
<dbReference type="Proteomes" id="UP000601789">
    <property type="component" value="Unassembled WGS sequence"/>
</dbReference>
<keyword evidence="7 9" id="KW-0472">Membrane</keyword>
<reference evidence="11 12" key="1">
    <citation type="submission" date="2020-10" db="EMBL/GenBank/DDBJ databases">
        <title>Aquamicrobium zhengzhouensis sp. nov., a exopolysaccharide producing bacterium isolated from farmland soil.</title>
        <authorList>
            <person name="Wang X."/>
        </authorList>
    </citation>
    <scope>NUCLEOTIDE SEQUENCE [LARGE SCALE GENOMIC DNA]</scope>
    <source>
        <strain evidence="12">cd-1</strain>
    </source>
</reference>
<keyword evidence="5 9" id="KW-0812">Transmembrane</keyword>
<sequence>MRRPARFVSRFISGEVEAPPYLMLALSAALIGGFSVYGMVAGGHTSSVLQAVTARTGFAIDEIRVAGNVETSEVDIFDRVGLDGYTSLIGFDAEEARKRIESLPWIQSVEVRKVYPATLEVAVTERQPFAIWQRGSLLSLVEEDGSVIAPLAGMQHVTLPLVVGSGAAEAAAGFVAKVAEVPGLASRVRGYVRIAERRWDLHLHSGLTVKLPEKDVEAALRELVELDREHDLLTRDVEVVDMRFANQVVVKLSPDAASARAVSMKERLGKHYRPAERRT</sequence>
<name>A0ABS0S9J1_9HYPH</name>
<dbReference type="Pfam" id="PF03799">
    <property type="entry name" value="FtsQ_DivIB_C"/>
    <property type="match status" value="1"/>
</dbReference>
<evidence type="ECO:0000256" key="3">
    <source>
        <dbReference type="ARBA" id="ARBA00022519"/>
    </source>
</evidence>
<dbReference type="Pfam" id="PF08478">
    <property type="entry name" value="POTRA_1"/>
    <property type="match status" value="1"/>
</dbReference>
<dbReference type="GO" id="GO:0051301">
    <property type="term" value="P:cell division"/>
    <property type="evidence" value="ECO:0007669"/>
    <property type="project" value="UniProtKB-KW"/>
</dbReference>
<dbReference type="EMBL" id="JADGMQ010000001">
    <property type="protein sequence ID" value="MBI1619118.1"/>
    <property type="molecule type" value="Genomic_DNA"/>
</dbReference>
<keyword evidence="8 9" id="KW-0131">Cell cycle</keyword>
<evidence type="ECO:0000313" key="12">
    <source>
        <dbReference type="Proteomes" id="UP000601789"/>
    </source>
</evidence>
<evidence type="ECO:0000259" key="10">
    <source>
        <dbReference type="PROSITE" id="PS51779"/>
    </source>
</evidence>
<protein>
    <recommendedName>
        <fullName evidence="9">Cell division protein FtsQ</fullName>
    </recommendedName>
</protein>
<keyword evidence="4 9" id="KW-0132">Cell division</keyword>
<dbReference type="InterPro" id="IPR034746">
    <property type="entry name" value="POTRA"/>
</dbReference>
<evidence type="ECO:0000256" key="8">
    <source>
        <dbReference type="ARBA" id="ARBA00023306"/>
    </source>
</evidence>
<dbReference type="InterPro" id="IPR026579">
    <property type="entry name" value="FtsQ"/>
</dbReference>
<dbReference type="PANTHER" id="PTHR35851:SF1">
    <property type="entry name" value="CELL DIVISION PROTEIN FTSQ"/>
    <property type="match status" value="1"/>
</dbReference>
<dbReference type="Gene3D" id="3.40.50.11690">
    <property type="entry name" value="Cell division protein FtsQ/DivIB"/>
    <property type="match status" value="1"/>
</dbReference>
<organism evidence="11 12">
    <name type="scientific">Aquamicrobium zhengzhouense</name>
    <dbReference type="NCBI Taxonomy" id="2781738"/>
    <lineage>
        <taxon>Bacteria</taxon>
        <taxon>Pseudomonadati</taxon>
        <taxon>Pseudomonadota</taxon>
        <taxon>Alphaproteobacteria</taxon>
        <taxon>Hyphomicrobiales</taxon>
        <taxon>Phyllobacteriaceae</taxon>
        <taxon>Aquamicrobium</taxon>
    </lineage>
</organism>
<dbReference type="Gene3D" id="3.10.20.310">
    <property type="entry name" value="membrane protein fhac"/>
    <property type="match status" value="1"/>
</dbReference>
<dbReference type="InterPro" id="IPR005548">
    <property type="entry name" value="Cell_div_FtsQ/DivIB_C"/>
</dbReference>
<keyword evidence="12" id="KW-1185">Reference proteome</keyword>
<evidence type="ECO:0000256" key="1">
    <source>
        <dbReference type="ARBA" id="ARBA00004370"/>
    </source>
</evidence>
<gene>
    <name evidence="9" type="primary">ftsQ</name>
    <name evidence="11" type="ORF">IOD40_00360</name>
</gene>